<evidence type="ECO:0000313" key="1">
    <source>
        <dbReference type="EMBL" id="OIT30655.1"/>
    </source>
</evidence>
<reference evidence="1" key="1">
    <citation type="submission" date="2016-11" db="EMBL/GenBank/DDBJ databases">
        <title>The genome of Nicotiana attenuata.</title>
        <authorList>
            <person name="Xu S."/>
            <person name="Brockmoeller T."/>
            <person name="Gaquerel E."/>
            <person name="Navarro A."/>
            <person name="Kuhl H."/>
            <person name="Gase K."/>
            <person name="Ling Z."/>
            <person name="Zhou W."/>
            <person name="Kreitzer C."/>
            <person name="Stanke M."/>
            <person name="Tang H."/>
            <person name="Lyons E."/>
            <person name="Pandey P."/>
            <person name="Pandey S.P."/>
            <person name="Timmermann B."/>
            <person name="Baldwin I.T."/>
        </authorList>
    </citation>
    <scope>NUCLEOTIDE SEQUENCE [LARGE SCALE GENOMIC DNA]</scope>
    <source>
        <strain evidence="1">UT</strain>
    </source>
</reference>
<dbReference type="EMBL" id="MJEQ01001455">
    <property type="protein sequence ID" value="OIT30655.1"/>
    <property type="molecule type" value="Genomic_DNA"/>
</dbReference>
<organism evidence="1 2">
    <name type="scientific">Nicotiana attenuata</name>
    <name type="common">Coyote tobacco</name>
    <dbReference type="NCBI Taxonomy" id="49451"/>
    <lineage>
        <taxon>Eukaryota</taxon>
        <taxon>Viridiplantae</taxon>
        <taxon>Streptophyta</taxon>
        <taxon>Embryophyta</taxon>
        <taxon>Tracheophyta</taxon>
        <taxon>Spermatophyta</taxon>
        <taxon>Magnoliopsida</taxon>
        <taxon>eudicotyledons</taxon>
        <taxon>Gunneridae</taxon>
        <taxon>Pentapetalae</taxon>
        <taxon>asterids</taxon>
        <taxon>lamiids</taxon>
        <taxon>Solanales</taxon>
        <taxon>Solanaceae</taxon>
        <taxon>Nicotianoideae</taxon>
        <taxon>Nicotianeae</taxon>
        <taxon>Nicotiana</taxon>
    </lineage>
</organism>
<dbReference type="Proteomes" id="UP000187609">
    <property type="component" value="Unassembled WGS sequence"/>
</dbReference>
<evidence type="ECO:0000313" key="2">
    <source>
        <dbReference type="Proteomes" id="UP000187609"/>
    </source>
</evidence>
<name>A0A314KNA9_NICAT</name>
<dbReference type="Gramene" id="OIT30655">
    <property type="protein sequence ID" value="OIT30655"/>
    <property type="gene ID" value="A4A49_12483"/>
</dbReference>
<keyword evidence="2" id="KW-1185">Reference proteome</keyword>
<sequence length="67" mass="8130">MCRDKKKKKKCRDNEEIHHTVDNGMKFNPTVNIKIRDIFLKDNLEIMRKFLLRLIMGRYAIRGLILR</sequence>
<accession>A0A314KNA9</accession>
<comment type="caution">
    <text evidence="1">The sequence shown here is derived from an EMBL/GenBank/DDBJ whole genome shotgun (WGS) entry which is preliminary data.</text>
</comment>
<proteinExistence type="predicted"/>
<gene>
    <name evidence="1" type="ORF">A4A49_12483</name>
</gene>
<protein>
    <submittedName>
        <fullName evidence="1">Uncharacterized protein</fullName>
    </submittedName>
</protein>
<dbReference type="AlphaFoldDB" id="A0A314KNA9"/>